<gene>
    <name evidence="1" type="ORF">A1Q1_03129</name>
</gene>
<protein>
    <submittedName>
        <fullName evidence="1">Uncharacterized protein</fullName>
    </submittedName>
</protein>
<dbReference type="RefSeq" id="XP_014183694.1">
    <property type="nucleotide sequence ID" value="XM_014328219.1"/>
</dbReference>
<comment type="caution">
    <text evidence="1">The sequence shown here is derived from an EMBL/GenBank/DDBJ whole genome shotgun (WGS) entry which is preliminary data.</text>
</comment>
<dbReference type="VEuPathDB" id="FungiDB:A1Q1_03129"/>
<accession>J4UL60</accession>
<reference evidence="1 2" key="1">
    <citation type="journal article" date="2012" name="Eukaryot. Cell">
        <title>Draft genome sequence of CBS 2479, the standard type strain of Trichosporon asahii.</title>
        <authorList>
            <person name="Yang R.Y."/>
            <person name="Li H.T."/>
            <person name="Zhu H."/>
            <person name="Zhou G.P."/>
            <person name="Wang M."/>
            <person name="Wang L."/>
        </authorList>
    </citation>
    <scope>NUCLEOTIDE SEQUENCE [LARGE SCALE GENOMIC DNA]</scope>
    <source>
        <strain evidence="2">ATCC 90039 / CBS 2479 / JCM 2466 / KCTC 7840 / NCYC 2677 / UAMH 7654</strain>
    </source>
</reference>
<dbReference type="EMBL" id="ALBS01000021">
    <property type="protein sequence ID" value="EJT52675.1"/>
    <property type="molecule type" value="Genomic_DNA"/>
</dbReference>
<sequence length="470" mass="52709">MTSATTVGPLIKPKPELTNQLRPPWNGLELYEHRFRWGYRPRGFPYEPYSLAEEKRRARRRCGWAAERVLSAPHAEMRWIERKFIVPIDPLNVDLPDTCQEHLVEPGIDEDGGGRPSSLPETLRGELAEKEGCTSQGRRWITVKRATFHQARETLVAYYEHLIAYAEVLRDTPAAPWVTSEAAEQVNMRATYAGCLTAALMEIYFDSVRTSGERYDTKLPPPPKVWEGDVSALFIGGPELPWGIWDLRKRWGEDGLPDIVPRLVHWVSRRGAPLLPNELVHPAYEEFCDMGLDGTFAETRNGNDTISMSGLEPATRKVQNALKDQAALFTRLREAQSGVNDPESSDSALLQLGAHMRQLRGLLREFLGRQPILTPGVLLFTTRYLTIQAQNGETPPQCAPWKGPSVLADWRADPADQTDIMDSGRLSGYVPQLIMHVNEHGLPELPEAVRKADEVVKGVTACLEEGQSGH</sequence>
<dbReference type="HOGENOM" id="CLU_581647_0_0_1"/>
<proteinExistence type="predicted"/>
<evidence type="ECO:0000313" key="2">
    <source>
        <dbReference type="Proteomes" id="UP000002748"/>
    </source>
</evidence>
<organism evidence="1 2">
    <name type="scientific">Trichosporon asahii var. asahii (strain ATCC 90039 / CBS 2479 / JCM 2466 / KCTC 7840 / NBRC 103889/ NCYC 2677 / UAMH 7654)</name>
    <name type="common">Yeast</name>
    <dbReference type="NCBI Taxonomy" id="1186058"/>
    <lineage>
        <taxon>Eukaryota</taxon>
        <taxon>Fungi</taxon>
        <taxon>Dikarya</taxon>
        <taxon>Basidiomycota</taxon>
        <taxon>Agaricomycotina</taxon>
        <taxon>Tremellomycetes</taxon>
        <taxon>Trichosporonales</taxon>
        <taxon>Trichosporonaceae</taxon>
        <taxon>Trichosporon</taxon>
    </lineage>
</organism>
<dbReference type="AlphaFoldDB" id="J4UL60"/>
<evidence type="ECO:0000313" key="1">
    <source>
        <dbReference type="EMBL" id="EJT52675.1"/>
    </source>
</evidence>
<dbReference type="GeneID" id="25986642"/>
<name>J4UL60_TRIAS</name>
<dbReference type="Proteomes" id="UP000002748">
    <property type="component" value="Unassembled WGS sequence"/>
</dbReference>
<dbReference type="KEGG" id="tasa:A1Q1_03129"/>